<gene>
    <name evidence="5" type="ORF">H4N64_36380</name>
</gene>
<evidence type="ECO:0000313" key="6">
    <source>
        <dbReference type="Proteomes" id="UP000584670"/>
    </source>
</evidence>
<dbReference type="EMBL" id="JACMSF010000061">
    <property type="protein sequence ID" value="MBC2906903.1"/>
    <property type="molecule type" value="Genomic_DNA"/>
</dbReference>
<organism evidence="5 6">
    <name type="scientific">Streptomyces cupreus</name>
    <dbReference type="NCBI Taxonomy" id="2759956"/>
    <lineage>
        <taxon>Bacteria</taxon>
        <taxon>Bacillati</taxon>
        <taxon>Actinomycetota</taxon>
        <taxon>Actinomycetes</taxon>
        <taxon>Kitasatosporales</taxon>
        <taxon>Streptomycetaceae</taxon>
        <taxon>Streptomyces</taxon>
    </lineage>
</organism>
<evidence type="ECO:0000259" key="3">
    <source>
        <dbReference type="Pfam" id="PF13111"/>
    </source>
</evidence>
<evidence type="ECO:0000259" key="2">
    <source>
        <dbReference type="Pfam" id="PF13032"/>
    </source>
</evidence>
<feature type="region of interest" description="Disordered" evidence="1">
    <location>
        <begin position="737"/>
        <end position="758"/>
    </location>
</feature>
<sequence>MTEADSTATDSGTKKPPPRYDHIITPGFVARRGATLPITVHTAKFPPSLLARLERAWNSNPKARSPYLPTYALRELIEQVEPAVLAVEGRLGDGPWLHAMRMPHNELPLQLALEFWITTHVAPHQNDVDWPTMVKRALPLEWAQAEVDLLAHGNAANGTATPHSSTFSLLATYIAGCWVDEKLSLPGHTAKGFSVLGQLTDRGERSIYSWPPRELDDDGAYGLWTHRTALRVVSMPHDGRLILRAVPHIARFGGTQPAYIPRRGDTPATATILLYLAKGALRDVERPMLLRAPVTVSGKKEDMRWQWQPGIARILPSLPASNRYPNPEDVRTDPRRAAGVNRSAEEDKEPTALLLHATGYTYLTRTDLADVQPEFSTHGHPAESGLQPIDHLTLFEHLKEPLAKLNFDPLPALDRTPQRRAPRLAPAREDAHYHFELWHCAPKTYQAVHLALTKLLNYQHLGERSTEPGVHDYAGPTKITLVLRNPGTLVSGLPKPPPHADPESRKAHRKQEREQRAEALRKEFPEADHMIGCLVEIDKPVNFAMAGEDDPKRFLKDTLPELNRHVQCLHPVTAAPKPDAKKAGLKPFEDSDIRCEDVQRAASSVKDLLRSLGHLPRLPAPRSVKGRFELATLHVAQAGSWIVPFVLRMDTDGNTTAQLVARPGYPHEAPIPIEHLPRALTSGRGRMRRRDRAQLNDFITQALAIDSRTERLFLARAQTLRNKDVWSWLQNPHITPDSLRLPGEDCAHPNRAEGRRPEDLPGLRIVRVNEESYEIPLAFGANLNDETDAPATDGSPDETSDEEAHAEPTSGATELPYEEWGRYSGVVPWNDHVFLAINPRPDTHQLPKTVSKYAADEQNATRHGANPTSLEIHVSFKQPRDHASDLAAYVNNLRRCHLHTETATRMPLLLHLAKLMEEYIN</sequence>
<dbReference type="Proteomes" id="UP000584670">
    <property type="component" value="Unassembled WGS sequence"/>
</dbReference>
<proteinExistence type="predicted"/>
<dbReference type="Pfam" id="PF13032">
    <property type="entry name" value="RNaseH_pPIWI_RE"/>
    <property type="match status" value="1"/>
</dbReference>
<evidence type="ECO:0000256" key="1">
    <source>
        <dbReference type="SAM" id="MobiDB-lite"/>
    </source>
</evidence>
<dbReference type="AlphaFoldDB" id="A0A7X1J9Z7"/>
<feature type="region of interest" description="Disordered" evidence="1">
    <location>
        <begin position="487"/>
        <end position="516"/>
    </location>
</feature>
<feature type="compositionally biased region" description="Basic and acidic residues" evidence="1">
    <location>
        <begin position="742"/>
        <end position="758"/>
    </location>
</feature>
<feature type="compositionally biased region" description="Basic and acidic residues" evidence="1">
    <location>
        <begin position="498"/>
        <end position="516"/>
    </location>
</feature>
<evidence type="ECO:0000313" key="5">
    <source>
        <dbReference type="EMBL" id="MBC2906903.1"/>
    </source>
</evidence>
<feature type="region of interest" description="Disordered" evidence="1">
    <location>
        <begin position="778"/>
        <end position="817"/>
    </location>
</feature>
<comment type="caution">
    <text evidence="5">The sequence shown here is derived from an EMBL/GenBank/DDBJ whole genome shotgun (WGS) entry which is preliminary data.</text>
</comment>
<name>A0A7X1J9Z7_9ACTN</name>
<feature type="compositionally biased region" description="Basic and acidic residues" evidence="1">
    <location>
        <begin position="326"/>
        <end position="336"/>
    </location>
</feature>
<keyword evidence="6" id="KW-1185">Reference proteome</keyword>
<feature type="domain" description="pPIWI-RE module N-terminal" evidence="3">
    <location>
        <begin position="36"/>
        <end position="425"/>
    </location>
</feature>
<protein>
    <submittedName>
        <fullName evidence="5">DUF3893 domain-containing protein</fullName>
    </submittedName>
</protein>
<feature type="domain" description="Prokaryotic pPIWI-RE MID" evidence="4">
    <location>
        <begin position="478"/>
        <end position="618"/>
    </location>
</feature>
<dbReference type="RefSeq" id="WP_186286865.1">
    <property type="nucleotide sequence ID" value="NZ_JACMSF010000061.1"/>
</dbReference>
<accession>A0A7X1J9Z7</accession>
<feature type="domain" description="pPIWI-RE RNaseH" evidence="2">
    <location>
        <begin position="682"/>
        <end position="920"/>
    </location>
</feature>
<evidence type="ECO:0000259" key="4">
    <source>
        <dbReference type="Pfam" id="PF18157"/>
    </source>
</evidence>
<dbReference type="Pfam" id="PF13111">
    <property type="entry name" value="pPIWI_RE_X"/>
    <property type="match status" value="1"/>
</dbReference>
<dbReference type="InterPro" id="IPR040496">
    <property type="entry name" value="MID_pPIWI_RE"/>
</dbReference>
<reference evidence="5 6" key="1">
    <citation type="submission" date="2020-08" db="EMBL/GenBank/DDBJ databases">
        <title>Streptomyces sp. PSKA01 genome sequencing and assembly.</title>
        <authorList>
            <person name="Mandal S."/>
            <person name="Maiti P.K."/>
            <person name="Das P."/>
        </authorList>
    </citation>
    <scope>NUCLEOTIDE SEQUENCE [LARGE SCALE GENOMIC DNA]</scope>
    <source>
        <strain evidence="5 6">PSKA01</strain>
    </source>
</reference>
<dbReference type="InterPro" id="IPR024996">
    <property type="entry name" value="RNaseH_pPIWI_RE"/>
</dbReference>
<feature type="region of interest" description="Disordered" evidence="1">
    <location>
        <begin position="318"/>
        <end position="348"/>
    </location>
</feature>
<feature type="compositionally biased region" description="Polar residues" evidence="1">
    <location>
        <begin position="1"/>
        <end position="11"/>
    </location>
</feature>
<feature type="region of interest" description="Disordered" evidence="1">
    <location>
        <begin position="1"/>
        <end position="21"/>
    </location>
</feature>
<dbReference type="InterPro" id="IPR025085">
    <property type="entry name" value="pPIWI_RE_X"/>
</dbReference>
<dbReference type="Pfam" id="PF18157">
    <property type="entry name" value="MID_pPIWI_RE"/>
    <property type="match status" value="1"/>
</dbReference>